<protein>
    <submittedName>
        <fullName evidence="1">Uncharacterized protein</fullName>
    </submittedName>
</protein>
<comment type="caution">
    <text evidence="1">The sequence shown here is derived from an EMBL/GenBank/DDBJ whole genome shotgun (WGS) entry which is preliminary data.</text>
</comment>
<evidence type="ECO:0000313" key="1">
    <source>
        <dbReference type="EMBL" id="RLE49596.1"/>
    </source>
</evidence>
<evidence type="ECO:0000313" key="2">
    <source>
        <dbReference type="Proteomes" id="UP000278475"/>
    </source>
</evidence>
<reference evidence="1 2" key="1">
    <citation type="submission" date="2018-06" db="EMBL/GenBank/DDBJ databases">
        <title>Extensive metabolic versatility and redundancy in microbially diverse, dynamic hydrothermal sediments.</title>
        <authorList>
            <person name="Dombrowski N."/>
            <person name="Teske A."/>
            <person name="Baker B.J."/>
        </authorList>
    </citation>
    <scope>NUCLEOTIDE SEQUENCE [LARGE SCALE GENOMIC DNA]</scope>
    <source>
        <strain evidence="1">B66_G16</strain>
    </source>
</reference>
<dbReference type="InterPro" id="IPR022803">
    <property type="entry name" value="Ribosomal_uL5_dom_sf"/>
</dbReference>
<sequence>LDAARRMILAGRKGNTLTFYLNKQAAYVGHASFCKPERESPLGPITFHIECDDIDKLVDWLATKTIGGVPVDEL</sequence>
<proteinExistence type="predicted"/>
<dbReference type="PANTHER" id="PTHR39652">
    <property type="entry name" value="UPF0201 PROTEIN TK1335"/>
    <property type="match status" value="1"/>
</dbReference>
<dbReference type="PANTHER" id="PTHR39652:SF1">
    <property type="entry name" value="UPF0201 PROTEIN TK1335"/>
    <property type="match status" value="1"/>
</dbReference>
<organism evidence="1 2">
    <name type="scientific">Thermoproteota archaeon</name>
    <dbReference type="NCBI Taxonomy" id="2056631"/>
    <lineage>
        <taxon>Archaea</taxon>
        <taxon>Thermoproteota</taxon>
    </lineage>
</organism>
<dbReference type="Gene3D" id="3.30.1440.10">
    <property type="match status" value="1"/>
</dbReference>
<dbReference type="Proteomes" id="UP000278475">
    <property type="component" value="Unassembled WGS sequence"/>
</dbReference>
<accession>A0A497ER54</accession>
<feature type="non-terminal residue" evidence="1">
    <location>
        <position position="1"/>
    </location>
</feature>
<dbReference type="AlphaFoldDB" id="A0A497ER54"/>
<name>A0A497ER54_9CREN</name>
<gene>
    <name evidence="1" type="ORF">DRJ31_04280</name>
</gene>
<dbReference type="SUPFAM" id="SSF55282">
    <property type="entry name" value="RL5-like"/>
    <property type="match status" value="1"/>
</dbReference>
<dbReference type="EMBL" id="QMQV01000029">
    <property type="protein sequence ID" value="RLE49596.1"/>
    <property type="molecule type" value="Genomic_DNA"/>
</dbReference>
<dbReference type="InterPro" id="IPR002739">
    <property type="entry name" value="PAB1135-like"/>
</dbReference>